<dbReference type="Proteomes" id="UP000297720">
    <property type="component" value="Unassembled WGS sequence"/>
</dbReference>
<keyword evidence="4 9" id="KW-0808">Transferase</keyword>
<dbReference type="GO" id="GO:0003677">
    <property type="term" value="F:DNA binding"/>
    <property type="evidence" value="ECO:0007669"/>
    <property type="project" value="InterPro"/>
</dbReference>
<evidence type="ECO:0000256" key="1">
    <source>
        <dbReference type="ARBA" id="ARBA00006594"/>
    </source>
</evidence>
<sequence>MEKITAASAESKSLDITAQNIEQLKALFPDVVSEGKIDFDALRVVLGEAIDDSAERYNFTWNGKNKARQIAQTPSTGTLRPCKAESVNWDTTENLFIEGDNLEVLKLLQKSYHKKVKMIYIDPPYNTGKDFVYKDNFHNNIQNYLEQTGQVDSNGYKLSTNTDTSGRYHSDWLNMIYPRLKLARNLLRDDGVIFVSIGDDEQSNLKKICDDIFGEGNLLGQFIWNTEGNTDNQYKVKVNHEYVIAYYKNISFSDLAIGHVIDPNTPEDSNLWKGFADNNINKNNPANPPSIIELPAGFPSSELSLFYKKKDIDERFFEIAYKDKYISEKLKIDYDLEPKSGLPVKLDDMVVENGVLVKPCRIFVGVANKNKLLEFIKNGMKEVPDDNGEMISFYINVNAGVRYRKQRERARNILSVLRGFGTTEKNKTMLKKQGVYFDYPKPYQLIEYLLQIGCENENGIVLDFFAGSSTTAHSLMKLNSSDGGKRKFILVQLPEPVDPNSEAAKSGFKMVSEVSKLRIIQAPKLIAEETTPNHYDSGFKVLKLDKSNLHPWEADFDNLEQSLLSANESIKTDRTAEDVLYEILLKYGIELTVPVEQATVNGKQVFVVGAGALLVCLDDEITTEVVEGIAKLKHKLDPETTQVVFKDAGFADSVVKTNAIQILKQAGIDDVKSI</sequence>
<gene>
    <name evidence="8" type="ORF">DRM93_20735</name>
    <name evidence="9" type="ORF">DRM94_20735</name>
</gene>
<comment type="catalytic activity">
    <reaction evidence="6">
        <text>a 2'-deoxyadenosine in DNA + S-adenosyl-L-methionine = an N(6)-methyl-2'-deoxyadenosine in DNA + S-adenosyl-L-homocysteine + H(+)</text>
        <dbReference type="Rhea" id="RHEA:15197"/>
        <dbReference type="Rhea" id="RHEA-COMP:12418"/>
        <dbReference type="Rhea" id="RHEA-COMP:12419"/>
        <dbReference type="ChEBI" id="CHEBI:15378"/>
        <dbReference type="ChEBI" id="CHEBI:57856"/>
        <dbReference type="ChEBI" id="CHEBI:59789"/>
        <dbReference type="ChEBI" id="CHEBI:90615"/>
        <dbReference type="ChEBI" id="CHEBI:90616"/>
        <dbReference type="EC" id="2.1.1.72"/>
    </reaction>
</comment>
<dbReference type="EMBL" id="QORK01000065">
    <property type="protein sequence ID" value="TFF73954.1"/>
    <property type="molecule type" value="Genomic_DNA"/>
</dbReference>
<evidence type="ECO:0000259" key="7">
    <source>
        <dbReference type="Pfam" id="PF01555"/>
    </source>
</evidence>
<evidence type="ECO:0000313" key="8">
    <source>
        <dbReference type="EMBL" id="TFF70884.1"/>
    </source>
</evidence>
<dbReference type="Proteomes" id="UP000297914">
    <property type="component" value="Unassembled WGS sequence"/>
</dbReference>
<evidence type="ECO:0000256" key="3">
    <source>
        <dbReference type="ARBA" id="ARBA00022603"/>
    </source>
</evidence>
<comment type="caution">
    <text evidence="9">The sequence shown here is derived from an EMBL/GenBank/DDBJ whole genome shotgun (WGS) entry which is preliminary data.</text>
</comment>
<protein>
    <recommendedName>
        <fullName evidence="2">site-specific DNA-methyltransferase (adenine-specific)</fullName>
        <ecNumber evidence="2">2.1.1.72</ecNumber>
    </recommendedName>
</protein>
<dbReference type="Pfam" id="PF01555">
    <property type="entry name" value="N6_N4_Mtase"/>
    <property type="match status" value="1"/>
</dbReference>
<keyword evidence="10" id="KW-1185">Reference proteome</keyword>
<evidence type="ECO:0000313" key="10">
    <source>
        <dbReference type="Proteomes" id="UP000297720"/>
    </source>
</evidence>
<organism evidence="9 11">
    <name type="scientific">Aeromonas taiwanensis</name>
    <dbReference type="NCBI Taxonomy" id="633417"/>
    <lineage>
        <taxon>Bacteria</taxon>
        <taxon>Pseudomonadati</taxon>
        <taxon>Pseudomonadota</taxon>
        <taxon>Gammaproteobacteria</taxon>
        <taxon>Aeromonadales</taxon>
        <taxon>Aeromonadaceae</taxon>
        <taxon>Aeromonas</taxon>
    </lineage>
</organism>
<evidence type="ECO:0000256" key="2">
    <source>
        <dbReference type="ARBA" id="ARBA00011900"/>
    </source>
</evidence>
<dbReference type="AlphaFoldDB" id="A0A5F0K448"/>
<dbReference type="InterPro" id="IPR002941">
    <property type="entry name" value="DNA_methylase_N4/N6"/>
</dbReference>
<dbReference type="PRINTS" id="PR00506">
    <property type="entry name" value="D21N6MTFRASE"/>
</dbReference>
<dbReference type="InterPro" id="IPR002052">
    <property type="entry name" value="DNA_methylase_N6_adenine_CS"/>
</dbReference>
<dbReference type="InterPro" id="IPR029063">
    <property type="entry name" value="SAM-dependent_MTases_sf"/>
</dbReference>
<dbReference type="PIRSF" id="PIRSF015855">
    <property type="entry name" value="TypeIII_Mtase_mKpnI"/>
    <property type="match status" value="1"/>
</dbReference>
<comment type="similarity">
    <text evidence="1">Belongs to the N(4)/N(6)-methyltransferase family.</text>
</comment>
<evidence type="ECO:0000256" key="4">
    <source>
        <dbReference type="ARBA" id="ARBA00022679"/>
    </source>
</evidence>
<evidence type="ECO:0000313" key="11">
    <source>
        <dbReference type="Proteomes" id="UP000297914"/>
    </source>
</evidence>
<dbReference type="GO" id="GO:0009007">
    <property type="term" value="F:site-specific DNA-methyltransferase (adenine-specific) activity"/>
    <property type="evidence" value="ECO:0007669"/>
    <property type="project" value="UniProtKB-EC"/>
</dbReference>
<dbReference type="OrthoDB" id="9816043at2"/>
<dbReference type="GO" id="GO:0032259">
    <property type="term" value="P:methylation"/>
    <property type="evidence" value="ECO:0007669"/>
    <property type="project" value="UniProtKB-KW"/>
</dbReference>
<keyword evidence="5" id="KW-0949">S-adenosyl-L-methionine</keyword>
<dbReference type="SUPFAM" id="SSF53335">
    <property type="entry name" value="S-adenosyl-L-methionine-dependent methyltransferases"/>
    <property type="match status" value="1"/>
</dbReference>
<evidence type="ECO:0000313" key="9">
    <source>
        <dbReference type="EMBL" id="TFF73954.1"/>
    </source>
</evidence>
<accession>A0A5F0K448</accession>
<dbReference type="InterPro" id="IPR002295">
    <property type="entry name" value="N4/N6-MTase_EcoPI_Mod-like"/>
</dbReference>
<dbReference type="PROSITE" id="PS00092">
    <property type="entry name" value="N6_MTASE"/>
    <property type="match status" value="1"/>
</dbReference>
<evidence type="ECO:0000256" key="6">
    <source>
        <dbReference type="ARBA" id="ARBA00047942"/>
    </source>
</evidence>
<dbReference type="Gene3D" id="3.40.50.150">
    <property type="entry name" value="Vaccinia Virus protein VP39"/>
    <property type="match status" value="1"/>
</dbReference>
<keyword evidence="3 9" id="KW-0489">Methyltransferase</keyword>
<proteinExistence type="inferred from homology"/>
<dbReference type="EMBL" id="QORL01000065">
    <property type="protein sequence ID" value="TFF70884.1"/>
    <property type="molecule type" value="Genomic_DNA"/>
</dbReference>
<dbReference type="GO" id="GO:0008170">
    <property type="term" value="F:N-methyltransferase activity"/>
    <property type="evidence" value="ECO:0007669"/>
    <property type="project" value="InterPro"/>
</dbReference>
<dbReference type="RefSeq" id="WP_134697223.1">
    <property type="nucleotide sequence ID" value="NZ_QORJ01000063.1"/>
</dbReference>
<name>A0A5F0K448_9GAMM</name>
<dbReference type="EC" id="2.1.1.72" evidence="2"/>
<reference evidence="9 11" key="1">
    <citation type="submission" date="2018-06" db="EMBL/GenBank/DDBJ databases">
        <title>Occurrence of a novel blaKPC-2- and qnrS2- harbouring IncP6 plasmid from Aeromonas taiwanensis isolates recovered from the river sediments.</title>
        <authorList>
            <person name="Zheng B."/>
            <person name="Yu X."/>
            <person name="Xiao Y."/>
        </authorList>
    </citation>
    <scope>NUCLEOTIDE SEQUENCE [LARGE SCALE GENOMIC DNA]</scope>
    <source>
        <strain evidence="8 10">1713</strain>
        <strain evidence="9 11">198</strain>
    </source>
</reference>
<evidence type="ECO:0000256" key="5">
    <source>
        <dbReference type="ARBA" id="ARBA00022691"/>
    </source>
</evidence>
<feature type="domain" description="DNA methylase N-4/N-6" evidence="7">
    <location>
        <begin position="116"/>
        <end position="479"/>
    </location>
</feature>